<evidence type="ECO:0000256" key="2">
    <source>
        <dbReference type="ARBA" id="ARBA00022448"/>
    </source>
</evidence>
<dbReference type="AlphaFoldDB" id="A0A1Y2FSF7"/>
<dbReference type="InterPro" id="IPR038495">
    <property type="entry name" value="ATPase_E_C"/>
</dbReference>
<accession>A0A1Y2FSF7</accession>
<sequence>MNDDQVQSEMRKMVSFIKQEALEKSKEIHIKADEEFAIEKAKLVRTEQSKVDEQHEQRIKKAGMSQQIAKSTVLNKQRLKILAARQAVLDDVFEEARNQLVKIAEDKEQYVKLLENLLLESFLKLMTKEFTVSAREQDYDAVKQAIEKALARYKEQSGIQAKASVDEKKPLAKDIHGGVLVQTNEGKIRVNNTLEERLSLVEAHGLPIVRSALFGESTSRKFFD</sequence>
<evidence type="ECO:0000256" key="1">
    <source>
        <dbReference type="ARBA" id="ARBA00005901"/>
    </source>
</evidence>
<dbReference type="EMBL" id="MCFI01000002">
    <property type="protein sequence ID" value="ORY86942.1"/>
    <property type="molecule type" value="Genomic_DNA"/>
</dbReference>
<dbReference type="InterPro" id="IPR002842">
    <property type="entry name" value="ATPase_V1_Esu"/>
</dbReference>
<dbReference type="STRING" id="56484.A0A1Y2FSF7"/>
<proteinExistence type="inferred from homology"/>
<dbReference type="Pfam" id="PF01991">
    <property type="entry name" value="vATP-synt_E"/>
    <property type="match status" value="1"/>
</dbReference>
<keyword evidence="3" id="KW-0406">Ion transport</keyword>
<protein>
    <submittedName>
        <fullName evidence="4">Vacuolar ATP synthase subunit E (V-ATPase E subunit)</fullName>
    </submittedName>
</protein>
<keyword evidence="5" id="KW-1185">Reference proteome</keyword>
<dbReference type="SUPFAM" id="SSF160527">
    <property type="entry name" value="V-type ATPase subunit E-like"/>
    <property type="match status" value="1"/>
</dbReference>
<reference evidence="4 5" key="1">
    <citation type="submission" date="2016-07" db="EMBL/GenBank/DDBJ databases">
        <title>Pervasive Adenine N6-methylation of Active Genes in Fungi.</title>
        <authorList>
            <consortium name="DOE Joint Genome Institute"/>
            <person name="Mondo S.J."/>
            <person name="Dannebaum R.O."/>
            <person name="Kuo R.C."/>
            <person name="Labutti K."/>
            <person name="Haridas S."/>
            <person name="Kuo A."/>
            <person name="Salamov A."/>
            <person name="Ahrendt S.R."/>
            <person name="Lipzen A."/>
            <person name="Sullivan W."/>
            <person name="Andreopoulos W.B."/>
            <person name="Clum A."/>
            <person name="Lindquist E."/>
            <person name="Daum C."/>
            <person name="Ramamoorthy G.K."/>
            <person name="Gryganskyi A."/>
            <person name="Culley D."/>
            <person name="Magnuson J.K."/>
            <person name="James T.Y."/>
            <person name="O'Malley M.A."/>
            <person name="Stajich J.E."/>
            <person name="Spatafora J.W."/>
            <person name="Visel A."/>
            <person name="Grigoriev I.V."/>
        </authorList>
    </citation>
    <scope>NUCLEOTIDE SEQUENCE [LARGE SCALE GENOMIC DNA]</scope>
    <source>
        <strain evidence="4 5">12-1054</strain>
    </source>
</reference>
<dbReference type="Proteomes" id="UP000193685">
    <property type="component" value="Unassembled WGS sequence"/>
</dbReference>
<evidence type="ECO:0000313" key="5">
    <source>
        <dbReference type="Proteomes" id="UP000193685"/>
    </source>
</evidence>
<dbReference type="HAMAP" id="MF_00311">
    <property type="entry name" value="ATP_synth_E_arch"/>
    <property type="match status" value="1"/>
</dbReference>
<dbReference type="OrthoDB" id="10263003at2759"/>
<name>A0A1Y2FSF7_PROLT</name>
<dbReference type="GO" id="GO:0046961">
    <property type="term" value="F:proton-transporting ATPase activity, rotational mechanism"/>
    <property type="evidence" value="ECO:0007669"/>
    <property type="project" value="InterPro"/>
</dbReference>
<dbReference type="Gene3D" id="3.30.2320.30">
    <property type="entry name" value="ATP synthase, E subunit, C-terminal"/>
    <property type="match status" value="1"/>
</dbReference>
<gene>
    <name evidence="4" type="ORF">BCR37DRAFT_354097</name>
</gene>
<dbReference type="PANTHER" id="PTHR45715">
    <property type="entry name" value="ATPASE H+-TRANSPORTING V1 SUBUNIT E1A-RELATED"/>
    <property type="match status" value="1"/>
</dbReference>
<dbReference type="Gene3D" id="6.10.250.1620">
    <property type="match status" value="1"/>
</dbReference>
<evidence type="ECO:0000313" key="4">
    <source>
        <dbReference type="EMBL" id="ORY86942.1"/>
    </source>
</evidence>
<keyword evidence="2" id="KW-0813">Transport</keyword>
<comment type="similarity">
    <text evidence="1">Belongs to the V-ATPase E subunit family.</text>
</comment>
<dbReference type="GO" id="GO:0033178">
    <property type="term" value="C:proton-transporting two-sector ATPase complex, catalytic domain"/>
    <property type="evidence" value="ECO:0007669"/>
    <property type="project" value="InterPro"/>
</dbReference>
<organism evidence="4 5">
    <name type="scientific">Protomyces lactucae-debilis</name>
    <dbReference type="NCBI Taxonomy" id="2754530"/>
    <lineage>
        <taxon>Eukaryota</taxon>
        <taxon>Fungi</taxon>
        <taxon>Dikarya</taxon>
        <taxon>Ascomycota</taxon>
        <taxon>Taphrinomycotina</taxon>
        <taxon>Taphrinomycetes</taxon>
        <taxon>Taphrinales</taxon>
        <taxon>Protomycetaceae</taxon>
        <taxon>Protomyces</taxon>
    </lineage>
</organism>
<comment type="caution">
    <text evidence="4">The sequence shown here is derived from an EMBL/GenBank/DDBJ whole genome shotgun (WGS) entry which is preliminary data.</text>
</comment>
<dbReference type="GeneID" id="63784781"/>
<dbReference type="OMA" id="QHMMAFI"/>
<dbReference type="RefSeq" id="XP_040727798.1">
    <property type="nucleotide sequence ID" value="XM_040868182.1"/>
</dbReference>
<evidence type="ECO:0000256" key="3">
    <source>
        <dbReference type="ARBA" id="ARBA00023065"/>
    </source>
</evidence>